<protein>
    <submittedName>
        <fullName evidence="2">Uncharacterized protein</fullName>
    </submittedName>
</protein>
<accession>A0A423XDL9</accession>
<dbReference type="AlphaFoldDB" id="A0A423XDL9"/>
<dbReference type="Proteomes" id="UP000285146">
    <property type="component" value="Unassembled WGS sequence"/>
</dbReference>
<reference evidence="2 3" key="1">
    <citation type="submission" date="2015-09" db="EMBL/GenBank/DDBJ databases">
        <title>Host preference determinants of Valsa canker pathogens revealed by comparative genomics.</title>
        <authorList>
            <person name="Yin Z."/>
            <person name="Huang L."/>
        </authorList>
    </citation>
    <scope>NUCLEOTIDE SEQUENCE [LARGE SCALE GENOMIC DNA]</scope>
    <source>
        <strain evidence="2 3">SXYLt</strain>
    </source>
</reference>
<evidence type="ECO:0000313" key="3">
    <source>
        <dbReference type="Proteomes" id="UP000285146"/>
    </source>
</evidence>
<dbReference type="InParanoid" id="A0A423XDL9"/>
<gene>
    <name evidence="2" type="ORF">VPNG_04044</name>
</gene>
<evidence type="ECO:0000313" key="2">
    <source>
        <dbReference type="EMBL" id="ROW14038.1"/>
    </source>
</evidence>
<organism evidence="2 3">
    <name type="scientific">Cytospora leucostoma</name>
    <dbReference type="NCBI Taxonomy" id="1230097"/>
    <lineage>
        <taxon>Eukaryota</taxon>
        <taxon>Fungi</taxon>
        <taxon>Dikarya</taxon>
        <taxon>Ascomycota</taxon>
        <taxon>Pezizomycotina</taxon>
        <taxon>Sordariomycetes</taxon>
        <taxon>Sordariomycetidae</taxon>
        <taxon>Diaporthales</taxon>
        <taxon>Cytosporaceae</taxon>
        <taxon>Cytospora</taxon>
    </lineage>
</organism>
<comment type="caution">
    <text evidence="2">The sequence shown here is derived from an EMBL/GenBank/DDBJ whole genome shotgun (WGS) entry which is preliminary data.</text>
</comment>
<sequence>MSSTKEANSKSSAPTSSNAPVLPSNVSIFTPTSPDASKALLNGRIFSRLTVSAQTDPAQLAATLKASPKVSDGFYLTQRNSILVFDSETEGVDVKDAHHEHVRAVCLALKDADMSLSIAGASTADRFVGATDIVERASTNDGAFKEYLSYQVNTCGPQLATNNVTPAEIWRFGREHGRGGPDQRHGWRACDE</sequence>
<evidence type="ECO:0000256" key="1">
    <source>
        <dbReference type="SAM" id="MobiDB-lite"/>
    </source>
</evidence>
<keyword evidence="3" id="KW-1185">Reference proteome</keyword>
<name>A0A423XDL9_9PEZI</name>
<proteinExistence type="predicted"/>
<dbReference type="OrthoDB" id="5280080at2759"/>
<feature type="region of interest" description="Disordered" evidence="1">
    <location>
        <begin position="1"/>
        <end position="23"/>
    </location>
</feature>
<dbReference type="EMBL" id="LKEB01000016">
    <property type="protein sequence ID" value="ROW14038.1"/>
    <property type="molecule type" value="Genomic_DNA"/>
</dbReference>